<comment type="caution">
    <text evidence="1">The sequence shown here is derived from an EMBL/GenBank/DDBJ whole genome shotgun (WGS) entry which is preliminary data.</text>
</comment>
<dbReference type="EMBL" id="CM023471">
    <property type="protein sequence ID" value="KAH7965480.1"/>
    <property type="molecule type" value="Genomic_DNA"/>
</dbReference>
<organism evidence="1 2">
    <name type="scientific">Dermacentor silvarum</name>
    <name type="common">Tick</name>
    <dbReference type="NCBI Taxonomy" id="543639"/>
    <lineage>
        <taxon>Eukaryota</taxon>
        <taxon>Metazoa</taxon>
        <taxon>Ecdysozoa</taxon>
        <taxon>Arthropoda</taxon>
        <taxon>Chelicerata</taxon>
        <taxon>Arachnida</taxon>
        <taxon>Acari</taxon>
        <taxon>Parasitiformes</taxon>
        <taxon>Ixodida</taxon>
        <taxon>Ixodoidea</taxon>
        <taxon>Ixodidae</taxon>
        <taxon>Rhipicephalinae</taxon>
        <taxon>Dermacentor</taxon>
    </lineage>
</organism>
<sequence>MADGDQRNTENVTTGTVKSTARPPVLRRNAQTQRGGWAAAVWSLAITTTALLLVSIVITAFVSTTVLGSRALSQPGAQAAASVVVSTRPNRSSVLNAMPNRSAVGACYSAACVEQARLLLRQINSSRDPCDDFYAYVCEDWALTRPLPPGSERLSMDTILVDGYAELLAVELRENATKFPALRFLMDNCLHPQPNLFPTLCAMFLDAIRLKPWMARASSRHRRPTATEVSRKLAVAFRVLGVDALFKPFVFKGGLSAKRFVGLAEPSTVLMSGPLDKKEYEMVRRALAPLLAFFQNVTDTDLLQFEERLALMLSQPQIDAEALANGSTVKVRDLPILPNLEWTSFLQSVFDKGLRPITDKTYVKLSSPDYIVRLTRSDLLQFTSELLGYLVFRVMMVLSPLLDDHDARDQLASVSYARHPEFPQVLPQAHYCLLLLDRFEPNLPLHLSRHFAASILGGESVVADMMSTLRAVLLGTVQAWLSLTSNELRAHLRDKLNAVSWEPLSPPDLKTGTVRTAYVDAIYPRNSQMPAAQLFYNWIRKSHEKKLMSRMNRPRGGEDAASYPGWTGGFLSAESRLAPPYDRLEIPLPVFDLFLNADPALRPLQLARAGPKVYRSLLRAVYHWAYNFEHSFAEDKETGGRSATDRFDALRLCLERQYAAVAWSDRRMQLDASRTSWSDLWDYLAVRPALDAFVQFARLVAPDYRLALLEHWDAGQLFFVYYAANHCENSNQRFLRRMAAQGPHSTAWFRVNGPLRNVPEFALAFDCRPGSFMNPVDKCVLHQ</sequence>
<accession>A0ACB8DBQ6</accession>
<keyword evidence="2" id="KW-1185">Reference proteome</keyword>
<dbReference type="Proteomes" id="UP000821865">
    <property type="component" value="Chromosome 2"/>
</dbReference>
<gene>
    <name evidence="1" type="ORF">HPB49_008369</name>
</gene>
<evidence type="ECO:0000313" key="1">
    <source>
        <dbReference type="EMBL" id="KAH7965480.1"/>
    </source>
</evidence>
<evidence type="ECO:0000313" key="2">
    <source>
        <dbReference type="Proteomes" id="UP000821865"/>
    </source>
</evidence>
<proteinExistence type="predicted"/>
<name>A0ACB8DBQ6_DERSI</name>
<reference evidence="1" key="1">
    <citation type="submission" date="2020-05" db="EMBL/GenBank/DDBJ databases">
        <title>Large-scale comparative analyses of tick genomes elucidate their genetic diversity and vector capacities.</title>
        <authorList>
            <person name="Jia N."/>
            <person name="Wang J."/>
            <person name="Shi W."/>
            <person name="Du L."/>
            <person name="Sun Y."/>
            <person name="Zhan W."/>
            <person name="Jiang J."/>
            <person name="Wang Q."/>
            <person name="Zhang B."/>
            <person name="Ji P."/>
            <person name="Sakyi L.B."/>
            <person name="Cui X."/>
            <person name="Yuan T."/>
            <person name="Jiang B."/>
            <person name="Yang W."/>
            <person name="Lam T.T.-Y."/>
            <person name="Chang Q."/>
            <person name="Ding S."/>
            <person name="Wang X."/>
            <person name="Zhu J."/>
            <person name="Ruan X."/>
            <person name="Zhao L."/>
            <person name="Wei J."/>
            <person name="Que T."/>
            <person name="Du C."/>
            <person name="Cheng J."/>
            <person name="Dai P."/>
            <person name="Han X."/>
            <person name="Huang E."/>
            <person name="Gao Y."/>
            <person name="Liu J."/>
            <person name="Shao H."/>
            <person name="Ye R."/>
            <person name="Li L."/>
            <person name="Wei W."/>
            <person name="Wang X."/>
            <person name="Wang C."/>
            <person name="Yang T."/>
            <person name="Huo Q."/>
            <person name="Li W."/>
            <person name="Guo W."/>
            <person name="Chen H."/>
            <person name="Zhou L."/>
            <person name="Ni X."/>
            <person name="Tian J."/>
            <person name="Zhou Y."/>
            <person name="Sheng Y."/>
            <person name="Liu T."/>
            <person name="Pan Y."/>
            <person name="Xia L."/>
            <person name="Li J."/>
            <person name="Zhao F."/>
            <person name="Cao W."/>
        </authorList>
    </citation>
    <scope>NUCLEOTIDE SEQUENCE</scope>
    <source>
        <strain evidence="1">Dsil-2018</strain>
    </source>
</reference>
<protein>
    <submittedName>
        <fullName evidence="1">Uncharacterized protein</fullName>
    </submittedName>
</protein>